<evidence type="ECO:0000313" key="3">
    <source>
        <dbReference type="EMBL" id="MBM7642177.1"/>
    </source>
</evidence>
<keyword evidence="1" id="KW-0812">Transmembrane</keyword>
<keyword evidence="4" id="KW-1185">Reference proteome</keyword>
<evidence type="ECO:0000313" key="4">
    <source>
        <dbReference type="Proteomes" id="UP000697472"/>
    </source>
</evidence>
<dbReference type="RefSeq" id="WP_205009031.1">
    <property type="nucleotide sequence ID" value="NZ_JAFBEH010000006.1"/>
</dbReference>
<feature type="transmembrane region" description="Helical" evidence="1">
    <location>
        <begin position="202"/>
        <end position="219"/>
    </location>
</feature>
<comment type="caution">
    <text evidence="3">The sequence shown here is derived from an EMBL/GenBank/DDBJ whole genome shotgun (WGS) entry which is preliminary data.</text>
</comment>
<evidence type="ECO:0000259" key="2">
    <source>
        <dbReference type="Pfam" id="PF09335"/>
    </source>
</evidence>
<feature type="transmembrane region" description="Helical" evidence="1">
    <location>
        <begin position="141"/>
        <end position="160"/>
    </location>
</feature>
<name>A0ABS2PQ62_9STRE</name>
<reference evidence="3 4" key="1">
    <citation type="submission" date="2021-01" db="EMBL/GenBank/DDBJ databases">
        <title>Genomic Encyclopedia of Type Strains, Phase IV (KMG-IV): sequencing the most valuable type-strain genomes for metagenomic binning, comparative biology and taxonomic classification.</title>
        <authorList>
            <person name="Goeker M."/>
        </authorList>
    </citation>
    <scope>NUCLEOTIDE SEQUENCE [LARGE SCALE GENOMIC DNA]</scope>
    <source>
        <strain evidence="3 4">DSM 27382</strain>
    </source>
</reference>
<proteinExistence type="predicted"/>
<dbReference type="EMBL" id="JAFBEH010000006">
    <property type="protein sequence ID" value="MBM7642177.1"/>
    <property type="molecule type" value="Genomic_DNA"/>
</dbReference>
<evidence type="ECO:0000256" key="1">
    <source>
        <dbReference type="SAM" id="Phobius"/>
    </source>
</evidence>
<feature type="transmembrane region" description="Helical" evidence="1">
    <location>
        <begin position="93"/>
        <end position="115"/>
    </location>
</feature>
<feature type="transmembrane region" description="Helical" evidence="1">
    <location>
        <begin position="62"/>
        <end position="86"/>
    </location>
</feature>
<feature type="transmembrane region" description="Helical" evidence="1">
    <location>
        <begin position="12"/>
        <end position="30"/>
    </location>
</feature>
<keyword evidence="1" id="KW-0472">Membrane</keyword>
<keyword evidence="1" id="KW-1133">Transmembrane helix</keyword>
<accession>A0ABS2PQ62</accession>
<organism evidence="3 4">
    <name type="scientific">Streptococcus loxodontisalivarius</name>
    <dbReference type="NCBI Taxonomy" id="1349415"/>
    <lineage>
        <taxon>Bacteria</taxon>
        <taxon>Bacillati</taxon>
        <taxon>Bacillota</taxon>
        <taxon>Bacilli</taxon>
        <taxon>Lactobacillales</taxon>
        <taxon>Streptococcaceae</taxon>
        <taxon>Streptococcus</taxon>
    </lineage>
</organism>
<protein>
    <submittedName>
        <fullName evidence="3">Membrane protein YdjX (TVP38/TMEM64 family)</fullName>
    </submittedName>
</protein>
<dbReference type="InterPro" id="IPR032816">
    <property type="entry name" value="VTT_dom"/>
</dbReference>
<dbReference type="Proteomes" id="UP000697472">
    <property type="component" value="Unassembled WGS sequence"/>
</dbReference>
<gene>
    <name evidence="3" type="ORF">JOC28_000470</name>
</gene>
<dbReference type="Pfam" id="PF09335">
    <property type="entry name" value="VTT_dom"/>
    <property type="match status" value="1"/>
</dbReference>
<feature type="transmembrane region" description="Helical" evidence="1">
    <location>
        <begin position="172"/>
        <end position="190"/>
    </location>
</feature>
<sequence>MGKLKHLSLRADLLILVSVLGIIALLYLLIARNWDLLTDMTANGFSLETFEDYLSHPDFLDYLLLVLITALMSAVPFLSSSLIAVVNGVILGPIFGALVNLLGLSLGNLTVYFLLSELHIKEKTKKMGNFVEDLSRFKNKALGLTLGYMIPFIPSFLVAYTAVDLKVRKRTIVMAILLGALPSSILYANGGDALIEGNFKRILGLLVVLGLIAALYSLVKRRRQHKE</sequence>
<feature type="domain" description="VTT" evidence="2">
    <location>
        <begin position="80"/>
        <end position="192"/>
    </location>
</feature>